<keyword evidence="3" id="KW-1003">Cell membrane</keyword>
<keyword evidence="2" id="KW-0813">Transport</keyword>
<dbReference type="CDD" id="cd17321">
    <property type="entry name" value="MFS_MMR_MDR_like"/>
    <property type="match status" value="1"/>
</dbReference>
<dbReference type="InterPro" id="IPR011701">
    <property type="entry name" value="MFS"/>
</dbReference>
<protein>
    <submittedName>
        <fullName evidence="10">MFS transporter</fullName>
    </submittedName>
</protein>
<accession>A0A7I7PD30</accession>
<dbReference type="PROSITE" id="PS50850">
    <property type="entry name" value="MFS"/>
    <property type="match status" value="1"/>
</dbReference>
<dbReference type="SUPFAM" id="SSF103473">
    <property type="entry name" value="MFS general substrate transporter"/>
    <property type="match status" value="1"/>
</dbReference>
<dbReference type="AlphaFoldDB" id="A0A7I7PD30"/>
<name>A0A7I7PD30_9MYCO</name>
<dbReference type="NCBIfam" id="TIGR00711">
    <property type="entry name" value="efflux_EmrB"/>
    <property type="match status" value="1"/>
</dbReference>
<proteinExistence type="predicted"/>
<feature type="compositionally biased region" description="Basic and acidic residues" evidence="7">
    <location>
        <begin position="509"/>
        <end position="536"/>
    </location>
</feature>
<dbReference type="Gene3D" id="1.20.1250.20">
    <property type="entry name" value="MFS general substrate transporter like domains"/>
    <property type="match status" value="1"/>
</dbReference>
<feature type="transmembrane region" description="Helical" evidence="8">
    <location>
        <begin position="55"/>
        <end position="75"/>
    </location>
</feature>
<dbReference type="InterPro" id="IPR004638">
    <property type="entry name" value="EmrB-like"/>
</dbReference>
<evidence type="ECO:0000256" key="5">
    <source>
        <dbReference type="ARBA" id="ARBA00022989"/>
    </source>
</evidence>
<dbReference type="GO" id="GO:0005886">
    <property type="term" value="C:plasma membrane"/>
    <property type="evidence" value="ECO:0007669"/>
    <property type="project" value="UniProtKB-SubCell"/>
</dbReference>
<organism evidence="10 11">
    <name type="scientific">Mycobacterium noviomagense</name>
    <dbReference type="NCBI Taxonomy" id="459858"/>
    <lineage>
        <taxon>Bacteria</taxon>
        <taxon>Bacillati</taxon>
        <taxon>Actinomycetota</taxon>
        <taxon>Actinomycetes</taxon>
        <taxon>Mycobacteriales</taxon>
        <taxon>Mycobacteriaceae</taxon>
        <taxon>Mycobacterium</taxon>
    </lineage>
</organism>
<dbReference type="Proteomes" id="UP000466894">
    <property type="component" value="Chromosome"/>
</dbReference>
<dbReference type="RefSeq" id="WP_083086834.1">
    <property type="nucleotide sequence ID" value="NZ_AP022583.1"/>
</dbReference>
<feature type="transmembrane region" description="Helical" evidence="8">
    <location>
        <begin position="358"/>
        <end position="377"/>
    </location>
</feature>
<keyword evidence="6 8" id="KW-0472">Membrane</keyword>
<evidence type="ECO:0000256" key="4">
    <source>
        <dbReference type="ARBA" id="ARBA00022692"/>
    </source>
</evidence>
<gene>
    <name evidence="10" type="ORF">MNVI_18360</name>
</gene>
<evidence type="ECO:0000256" key="8">
    <source>
        <dbReference type="SAM" id="Phobius"/>
    </source>
</evidence>
<sequence length="546" mass="56023">MRTSFRHTVFSGHPTAALAVICLSVFVISVDATIVNVALPTLSRDLNADTSQLQWIVDAYTVVMAGLLLSVGSLSDRYGRRGWLSGGVALFAITSAVAAQADSADALIGARAAMGVGAAVIFPTTLGLITNIFTDPIPRAKAIGVWAAMVGVGVAAGPMTGGWLLEHFSWGSIFLVNVPVATAAILGGILFVPTSRDPAAPKVDIPGLVLSAVGVTTLVYTVIEAPNWGWTSSRAATGFGIATVVLAAFALWERRSTHPMLDVSVFANRRFSGGSLAVTAGFLTLFGFIFVITQYFQFIKSYSAFETGVRLLPVAISIAVASVVGPRMVERIGTTAVVAAGLGIFAAGLAWASTADAATSYIVVAAQMVLLGGGLGLTTAPATEAIMGSLSADKAGVGSAVNDTTRELGGTLGVAIVGSVFASVYSGRIGSASSLAALPGNVRSTMQHSMAAAYKVIGQLPAARVTDVRGAVNHAFLDGMQIGSLVCAAIALAAAVAVAALLPAREHRSAPEFTGRPESRGPSRDGKHVQHNEVPGHGRSMTHTLR</sequence>
<feature type="transmembrane region" description="Helical" evidence="8">
    <location>
        <begin position="308"/>
        <end position="325"/>
    </location>
</feature>
<dbReference type="InterPro" id="IPR020846">
    <property type="entry name" value="MFS_dom"/>
</dbReference>
<dbReference type="GO" id="GO:0022857">
    <property type="term" value="F:transmembrane transporter activity"/>
    <property type="evidence" value="ECO:0007669"/>
    <property type="project" value="InterPro"/>
</dbReference>
<feature type="transmembrane region" description="Helical" evidence="8">
    <location>
        <begin position="145"/>
        <end position="165"/>
    </location>
</feature>
<dbReference type="PANTHER" id="PTHR42718:SF42">
    <property type="entry name" value="EXPORT PROTEIN"/>
    <property type="match status" value="1"/>
</dbReference>
<evidence type="ECO:0000259" key="9">
    <source>
        <dbReference type="PROSITE" id="PS50850"/>
    </source>
</evidence>
<feature type="transmembrane region" description="Helical" evidence="8">
    <location>
        <begin position="171"/>
        <end position="193"/>
    </location>
</feature>
<evidence type="ECO:0000256" key="2">
    <source>
        <dbReference type="ARBA" id="ARBA00022448"/>
    </source>
</evidence>
<dbReference type="KEGG" id="mnv:MNVI_18360"/>
<reference evidence="10 11" key="1">
    <citation type="journal article" date="2019" name="Emerg. Microbes Infect.">
        <title>Comprehensive subspecies identification of 175 nontuberculous mycobacteria species based on 7547 genomic profiles.</title>
        <authorList>
            <person name="Matsumoto Y."/>
            <person name="Kinjo T."/>
            <person name="Motooka D."/>
            <person name="Nabeya D."/>
            <person name="Jung N."/>
            <person name="Uechi K."/>
            <person name="Horii T."/>
            <person name="Iida T."/>
            <person name="Fujita J."/>
            <person name="Nakamura S."/>
        </authorList>
    </citation>
    <scope>NUCLEOTIDE SEQUENCE [LARGE SCALE GENOMIC DNA]</scope>
    <source>
        <strain evidence="10 11">JCM 16367</strain>
    </source>
</reference>
<evidence type="ECO:0000256" key="1">
    <source>
        <dbReference type="ARBA" id="ARBA00004651"/>
    </source>
</evidence>
<comment type="subcellular location">
    <subcellularLocation>
        <location evidence="1">Cell membrane</location>
        <topology evidence="1">Multi-pass membrane protein</topology>
    </subcellularLocation>
</comment>
<evidence type="ECO:0000256" key="7">
    <source>
        <dbReference type="SAM" id="MobiDB-lite"/>
    </source>
</evidence>
<dbReference type="Pfam" id="PF07690">
    <property type="entry name" value="MFS_1"/>
    <property type="match status" value="1"/>
</dbReference>
<evidence type="ECO:0000256" key="3">
    <source>
        <dbReference type="ARBA" id="ARBA00022475"/>
    </source>
</evidence>
<feature type="transmembrane region" description="Helical" evidence="8">
    <location>
        <begin position="408"/>
        <end position="425"/>
    </location>
</feature>
<feature type="domain" description="Major facilitator superfamily (MFS) profile" evidence="9">
    <location>
        <begin position="17"/>
        <end position="506"/>
    </location>
</feature>
<feature type="transmembrane region" description="Helical" evidence="8">
    <location>
        <begin position="82"/>
        <end position="101"/>
    </location>
</feature>
<feature type="transmembrane region" description="Helical" evidence="8">
    <location>
        <begin position="482"/>
        <end position="502"/>
    </location>
</feature>
<dbReference type="PANTHER" id="PTHR42718">
    <property type="entry name" value="MAJOR FACILITATOR SUPERFAMILY MULTIDRUG TRANSPORTER MFSC"/>
    <property type="match status" value="1"/>
</dbReference>
<evidence type="ECO:0000313" key="10">
    <source>
        <dbReference type="EMBL" id="BBY06518.1"/>
    </source>
</evidence>
<evidence type="ECO:0000256" key="6">
    <source>
        <dbReference type="ARBA" id="ARBA00023136"/>
    </source>
</evidence>
<keyword evidence="5 8" id="KW-1133">Transmembrane helix</keyword>
<feature type="transmembrane region" description="Helical" evidence="8">
    <location>
        <begin position="332"/>
        <end position="352"/>
    </location>
</feature>
<dbReference type="EMBL" id="AP022583">
    <property type="protein sequence ID" value="BBY06518.1"/>
    <property type="molecule type" value="Genomic_DNA"/>
</dbReference>
<feature type="transmembrane region" description="Helical" evidence="8">
    <location>
        <begin position="12"/>
        <end position="35"/>
    </location>
</feature>
<dbReference type="InterPro" id="IPR036259">
    <property type="entry name" value="MFS_trans_sf"/>
</dbReference>
<feature type="transmembrane region" description="Helical" evidence="8">
    <location>
        <begin position="273"/>
        <end position="296"/>
    </location>
</feature>
<evidence type="ECO:0000313" key="11">
    <source>
        <dbReference type="Proteomes" id="UP000466894"/>
    </source>
</evidence>
<dbReference type="OrthoDB" id="9781469at2"/>
<feature type="transmembrane region" description="Helical" evidence="8">
    <location>
        <begin position="235"/>
        <end position="252"/>
    </location>
</feature>
<dbReference type="PRINTS" id="PR01036">
    <property type="entry name" value="TCRTETB"/>
</dbReference>
<dbReference type="Gene3D" id="1.20.1720.10">
    <property type="entry name" value="Multidrug resistance protein D"/>
    <property type="match status" value="1"/>
</dbReference>
<feature type="transmembrane region" description="Helical" evidence="8">
    <location>
        <begin position="113"/>
        <end position="133"/>
    </location>
</feature>
<feature type="transmembrane region" description="Helical" evidence="8">
    <location>
        <begin position="205"/>
        <end position="223"/>
    </location>
</feature>
<feature type="region of interest" description="Disordered" evidence="7">
    <location>
        <begin position="509"/>
        <end position="546"/>
    </location>
</feature>
<keyword evidence="4 8" id="KW-0812">Transmembrane</keyword>